<dbReference type="Proteomes" id="UP000294743">
    <property type="component" value="Unassembled WGS sequence"/>
</dbReference>
<name>A0A4R7ZEM4_9FIRM</name>
<organism evidence="5 6">
    <name type="scientific">Breznakia blatticola</name>
    <dbReference type="NCBI Taxonomy" id="1754012"/>
    <lineage>
        <taxon>Bacteria</taxon>
        <taxon>Bacillati</taxon>
        <taxon>Bacillota</taxon>
        <taxon>Erysipelotrichia</taxon>
        <taxon>Erysipelotrichales</taxon>
        <taxon>Erysipelotrichaceae</taxon>
        <taxon>Breznakia</taxon>
    </lineage>
</organism>
<dbReference type="EMBL" id="SODD01000029">
    <property type="protein sequence ID" value="TDW16083.1"/>
    <property type="molecule type" value="Genomic_DNA"/>
</dbReference>
<comment type="similarity">
    <text evidence="1">Belongs to the peptidase S9C family.</text>
</comment>
<dbReference type="Gene3D" id="3.40.50.1820">
    <property type="entry name" value="alpha/beta hydrolase"/>
    <property type="match status" value="1"/>
</dbReference>
<dbReference type="AlphaFoldDB" id="A0A4R7ZEM4"/>
<dbReference type="SUPFAM" id="SSF69304">
    <property type="entry name" value="Tricorn protease N-terminal domain"/>
    <property type="match status" value="1"/>
</dbReference>
<comment type="caution">
    <text evidence="5">The sequence shown here is derived from an EMBL/GenBank/DDBJ whole genome shotgun (WGS) entry which is preliminary data.</text>
</comment>
<dbReference type="InterPro" id="IPR029058">
    <property type="entry name" value="AB_hydrolase_fold"/>
</dbReference>
<dbReference type="InterPro" id="IPR001375">
    <property type="entry name" value="Peptidase_S9_cat"/>
</dbReference>
<dbReference type="RefSeq" id="WP_134170267.1">
    <property type="nucleotide sequence ID" value="NZ_SODD01000029.1"/>
</dbReference>
<sequence length="667" mass="76265">MRKIELRDFLDFKHLSQLKVKDKNAIYVETVMNADDNVYESDLYQISEITIKTEDNTLYHTGDSKRKRLTNSKDVSNFIYTDKDTILFASMRDPKDKERAKNGESFTSFYELHTKGGEAIKAFEIPFPVSDIKFIDSNTYIVNVSYDLRYTPMLEDGKKEEVAKAKNANKDWEELTKIPFVQNGGDYIGYAVSRLYLYTRDTNKLTAITNTYENAYILDVSKDKEKVLFATSKDVAKPSMKEGLSQVNLKDLSVEELVKESEYSIATAFYRSHDILVLANKETPYGINENVKFFSYANETMTLLSNPDRAFGNSVGSDVRYGGGFNMKMLNDTLYILSTETCTCNLYKLTADNHFELVLDVDGSIDAFDTEDGQDFYYIGLIEQNLQEIYKNKKAITHINTTLDDAYVATPEIVTYKNEDYDMEGYVLLPKDYDPAKSYPAILDIHGGPKTVYGKVYYHEMQVWANQGYFVFFTNPRGSDGRGNDFMDIFGKYGTIDYDDLMVFTDEVLKKYPAIDTNRLGVTGGSYGGFMTNWIITHTDRFKVAATQRCISNWVSFYGTSDIGFYFAPDQNKGDIFSDKGIAKLWEHSPLKYISNVKTPTLIIHSDKDYRCPLEQAEQLFTALKVLGVESKMVVFHGDNHDLSRSGKIQSRIKRLSEITDWMNAHL</sequence>
<keyword evidence="6" id="KW-1185">Reference proteome</keyword>
<dbReference type="PANTHER" id="PTHR42776:SF27">
    <property type="entry name" value="DIPEPTIDYL PEPTIDASE FAMILY MEMBER 6"/>
    <property type="match status" value="1"/>
</dbReference>
<evidence type="ECO:0000256" key="2">
    <source>
        <dbReference type="ARBA" id="ARBA00022670"/>
    </source>
</evidence>
<dbReference type="OrthoDB" id="108903at2"/>
<dbReference type="GO" id="GO:0006508">
    <property type="term" value="P:proteolysis"/>
    <property type="evidence" value="ECO:0007669"/>
    <property type="project" value="UniProtKB-KW"/>
</dbReference>
<keyword evidence="5" id="KW-0031">Aminopeptidase</keyword>
<evidence type="ECO:0000256" key="1">
    <source>
        <dbReference type="ARBA" id="ARBA00010040"/>
    </source>
</evidence>
<evidence type="ECO:0000313" key="6">
    <source>
        <dbReference type="Proteomes" id="UP000294743"/>
    </source>
</evidence>
<keyword evidence="2" id="KW-0645">Protease</keyword>
<dbReference type="FunFam" id="3.40.50.1820:FF:000028">
    <property type="entry name" value="S9 family peptidase"/>
    <property type="match status" value="1"/>
</dbReference>
<reference evidence="5 6" key="1">
    <citation type="submission" date="2019-03" db="EMBL/GenBank/DDBJ databases">
        <title>Genomic Encyclopedia of Type Strains, Phase IV (KMG-IV): sequencing the most valuable type-strain genomes for metagenomic binning, comparative biology and taxonomic classification.</title>
        <authorList>
            <person name="Goeker M."/>
        </authorList>
    </citation>
    <scope>NUCLEOTIDE SEQUENCE [LARGE SCALE GENOMIC DNA]</scope>
    <source>
        <strain evidence="5 6">DSM 28867</strain>
    </source>
</reference>
<accession>A0A4R7ZEM4</accession>
<dbReference type="SUPFAM" id="SSF53474">
    <property type="entry name" value="alpha/beta-Hydrolases"/>
    <property type="match status" value="1"/>
</dbReference>
<dbReference type="PANTHER" id="PTHR42776">
    <property type="entry name" value="SERINE PEPTIDASE S9 FAMILY MEMBER"/>
    <property type="match status" value="1"/>
</dbReference>
<keyword evidence="3" id="KW-0378">Hydrolase</keyword>
<evidence type="ECO:0000313" key="5">
    <source>
        <dbReference type="EMBL" id="TDW16083.1"/>
    </source>
</evidence>
<gene>
    <name evidence="5" type="ORF">EDD63_12927</name>
</gene>
<dbReference type="Pfam" id="PF00326">
    <property type="entry name" value="Peptidase_S9"/>
    <property type="match status" value="1"/>
</dbReference>
<evidence type="ECO:0000259" key="4">
    <source>
        <dbReference type="Pfam" id="PF00326"/>
    </source>
</evidence>
<feature type="domain" description="Peptidase S9 prolyl oligopeptidase catalytic" evidence="4">
    <location>
        <begin position="458"/>
        <end position="667"/>
    </location>
</feature>
<protein>
    <submittedName>
        <fullName evidence="5">Dipeptidyl aminopeptidase/acylaminoacyl peptidase</fullName>
    </submittedName>
</protein>
<proteinExistence type="inferred from homology"/>
<dbReference type="GO" id="GO:0004177">
    <property type="term" value="F:aminopeptidase activity"/>
    <property type="evidence" value="ECO:0007669"/>
    <property type="project" value="UniProtKB-KW"/>
</dbReference>
<dbReference type="GO" id="GO:0004252">
    <property type="term" value="F:serine-type endopeptidase activity"/>
    <property type="evidence" value="ECO:0007669"/>
    <property type="project" value="TreeGrafter"/>
</dbReference>
<evidence type="ECO:0000256" key="3">
    <source>
        <dbReference type="ARBA" id="ARBA00022801"/>
    </source>
</evidence>